<protein>
    <submittedName>
        <fullName evidence="1">Uncharacterized protein</fullName>
    </submittedName>
</protein>
<name>X1G8Y2_9ZZZZ</name>
<gene>
    <name evidence="1" type="ORF">S03H2_16071</name>
</gene>
<evidence type="ECO:0000313" key="1">
    <source>
        <dbReference type="EMBL" id="GAH38014.1"/>
    </source>
</evidence>
<comment type="caution">
    <text evidence="1">The sequence shown here is derived from an EMBL/GenBank/DDBJ whole genome shotgun (WGS) entry which is preliminary data.</text>
</comment>
<sequence>MHFLTYLLQNSMLKNPAEDYQEIHKHFTRYSKGEFTGPVIKVRFTANKITLSGSFEYEDFIQEYVVSVMSDNEIEVKLDIIAGLDLKIVFPKLGLDWQLKKSTGKIKNFKGTFQEKFSKSRFLDVIKELNKYSYYFINFNDQQGFSVKSKTKPPQPSKKKLTHAEFEKLTKFCVGTVKKTKKNQKILYEKLIPDFEDKIPDTIKIFKLINIYKINNIIIPKGLKNTSLIRLKAIREGKLVRTIEINNDMEYANSLTFSL</sequence>
<dbReference type="AlphaFoldDB" id="X1G8Y2"/>
<organism evidence="1">
    <name type="scientific">marine sediment metagenome</name>
    <dbReference type="NCBI Taxonomy" id="412755"/>
    <lineage>
        <taxon>unclassified sequences</taxon>
        <taxon>metagenomes</taxon>
        <taxon>ecological metagenomes</taxon>
    </lineage>
</organism>
<proteinExistence type="predicted"/>
<reference evidence="1" key="1">
    <citation type="journal article" date="2014" name="Front. Microbiol.">
        <title>High frequency of phylogenetically diverse reductive dehalogenase-homologous genes in deep subseafloor sedimentary metagenomes.</title>
        <authorList>
            <person name="Kawai M."/>
            <person name="Futagami T."/>
            <person name="Toyoda A."/>
            <person name="Takaki Y."/>
            <person name="Nishi S."/>
            <person name="Hori S."/>
            <person name="Arai W."/>
            <person name="Tsubouchi T."/>
            <person name="Morono Y."/>
            <person name="Uchiyama I."/>
            <person name="Ito T."/>
            <person name="Fujiyama A."/>
            <person name="Inagaki F."/>
            <person name="Takami H."/>
        </authorList>
    </citation>
    <scope>NUCLEOTIDE SEQUENCE</scope>
    <source>
        <strain evidence="1">Expedition CK06-06</strain>
    </source>
</reference>
<accession>X1G8Y2</accession>
<dbReference type="EMBL" id="BARU01008193">
    <property type="protein sequence ID" value="GAH38014.1"/>
    <property type="molecule type" value="Genomic_DNA"/>
</dbReference>